<dbReference type="InterPro" id="IPR003598">
    <property type="entry name" value="Ig_sub2"/>
</dbReference>
<feature type="compositionally biased region" description="Low complexity" evidence="16">
    <location>
        <begin position="421"/>
        <end position="433"/>
    </location>
</feature>
<dbReference type="FunFam" id="2.60.40.10:FF:000032">
    <property type="entry name" value="palladin isoform X1"/>
    <property type="match status" value="1"/>
</dbReference>
<dbReference type="SMART" id="SM00060">
    <property type="entry name" value="FN3"/>
    <property type="match status" value="2"/>
</dbReference>
<dbReference type="KEGG" id="clec:106671030"/>
<evidence type="ECO:0000256" key="16">
    <source>
        <dbReference type="SAM" id="MobiDB-lite"/>
    </source>
</evidence>
<evidence type="ECO:0000256" key="18">
    <source>
        <dbReference type="SAM" id="SignalP"/>
    </source>
</evidence>
<evidence type="ECO:0000256" key="5">
    <source>
        <dbReference type="ARBA" id="ARBA00022737"/>
    </source>
</evidence>
<keyword evidence="4 18" id="KW-0732">Signal</keyword>
<feature type="domain" description="Ig-like" evidence="19">
    <location>
        <begin position="12"/>
        <end position="113"/>
    </location>
</feature>
<feature type="region of interest" description="Disordered" evidence="16">
    <location>
        <begin position="794"/>
        <end position="835"/>
    </location>
</feature>
<evidence type="ECO:0000256" key="11">
    <source>
        <dbReference type="ARBA" id="ARBA00023319"/>
    </source>
</evidence>
<keyword evidence="9" id="KW-1015">Disulfide bond</keyword>
<dbReference type="InterPro" id="IPR036179">
    <property type="entry name" value="Ig-like_dom_sf"/>
</dbReference>
<evidence type="ECO:0000256" key="12">
    <source>
        <dbReference type="ARBA" id="ARBA00037573"/>
    </source>
</evidence>
<comment type="function">
    <text evidence="12">Mediates response to the active Hedgehog (Hh) protein signal in embryos, functioning upstream or at the level of patched (ptc).</text>
</comment>
<sequence>MASILQNLPAVPVLLLVATVRADLGLSFIRSPEPIVAPIGDDVVFECSLNVPSEAVRWRHNGVAIEHEHPTAMRPSATSRLLVKFNDEKQEGDYQCVAWFGASALASTPARLTTAQLQPFLYQPHRQYTVTAGNSVVINCPPPVSKPAAIIQYQHNKNLVPDNSIILPTTGSLLLSNVSEKDSGVYSCFATNYITGLIIDSPLKITLTVEQPKEPSPPRFLYTPQSKYVIQSKQNVTLECSGVGQPPPKATWRRVNGVLPNDRIDLSYGALTLTNVQPSDQGQYVCELSNGVPPMQAHLVSLQVQVPPVVTKGPANAVIEEDSDTELVCEVTGAPSPNITWLLNGESVNNDSHIIPISGKLMIKKIQKRHAGIYQCFASNPVGTTYGSAMIQVSPTQVTQVGAEYSPDNEDPEFEVSFIESSEGSSAASVAPGRNHKKDHRKGKGRRKDKKHKAVMIPPTRPNITRLSDKSVMVRWSVPNNAGLPIQFFKVQFQDLDNRPSSWMTSNEDIPPHIRSYEVDNLTTDHHYKFRIAAVYSNNDNKLGRNSAKFHLQKGSPSNRTPLYPPTLTHTEAISPTEIRIHWEYLNSVLAPVDGFYVYYRATTSAGDYIKATVEGENTRNFVITHLAPDTAYDIKLQSFTVGAASDFSAILTHKTLREANATEAPVPDVIGISGISSTEKTSHGQLYLVLGTVIAGLTLLLTLAVAICICYRRSINSDDHDGVESCDKSGGVDPGITIQPLEPVTINGFVHNGKVNGRVGNGFLPRSMNITNNPLADSEQNKNVMELTYMTSQNNNCTSSEGRSDREDDLDLDCGKRRGSWRSTRVPRSGENYV</sequence>
<organism evidence="21 22">
    <name type="scientific">Cimex lectularius</name>
    <name type="common">Bed bug</name>
    <name type="synonym">Acanthia lectularia</name>
    <dbReference type="NCBI Taxonomy" id="79782"/>
    <lineage>
        <taxon>Eukaryota</taxon>
        <taxon>Metazoa</taxon>
        <taxon>Ecdysozoa</taxon>
        <taxon>Arthropoda</taxon>
        <taxon>Hexapoda</taxon>
        <taxon>Insecta</taxon>
        <taxon>Pterygota</taxon>
        <taxon>Neoptera</taxon>
        <taxon>Paraneoptera</taxon>
        <taxon>Hemiptera</taxon>
        <taxon>Heteroptera</taxon>
        <taxon>Panheteroptera</taxon>
        <taxon>Cimicomorpha</taxon>
        <taxon>Cimicidae</taxon>
        <taxon>Cimex</taxon>
    </lineage>
</organism>
<evidence type="ECO:0000256" key="9">
    <source>
        <dbReference type="ARBA" id="ARBA00023157"/>
    </source>
</evidence>
<dbReference type="Pfam" id="PF13927">
    <property type="entry name" value="Ig_3"/>
    <property type="match status" value="4"/>
</dbReference>
<comment type="subcellular location">
    <subcellularLocation>
        <location evidence="1">Membrane</location>
        <topology evidence="1">Single-pass type I membrane protein</topology>
    </subcellularLocation>
</comment>
<dbReference type="PANTHER" id="PTHR44170:SF33">
    <property type="entry name" value="BROTHER OF IHOG, ISOFORM G-RELATED"/>
    <property type="match status" value="1"/>
</dbReference>
<dbReference type="InterPro" id="IPR003961">
    <property type="entry name" value="FN3_dom"/>
</dbReference>
<dbReference type="OrthoDB" id="9998697at2759"/>
<dbReference type="InterPro" id="IPR013783">
    <property type="entry name" value="Ig-like_fold"/>
</dbReference>
<evidence type="ECO:0000256" key="6">
    <source>
        <dbReference type="ARBA" id="ARBA00022974"/>
    </source>
</evidence>
<dbReference type="EnsemblMetazoa" id="XM_014401781.2">
    <property type="protein sequence ID" value="XP_014257267.1"/>
    <property type="gene ID" value="LOC106671030"/>
</dbReference>
<evidence type="ECO:0000256" key="4">
    <source>
        <dbReference type="ARBA" id="ARBA00022729"/>
    </source>
</evidence>
<dbReference type="SUPFAM" id="SSF48726">
    <property type="entry name" value="Immunoglobulin"/>
    <property type="match status" value="4"/>
</dbReference>
<dbReference type="SMART" id="SM00409">
    <property type="entry name" value="IG"/>
    <property type="match status" value="4"/>
</dbReference>
<evidence type="ECO:0000256" key="15">
    <source>
        <dbReference type="ARBA" id="ARBA00041099"/>
    </source>
</evidence>
<evidence type="ECO:0000313" key="22">
    <source>
        <dbReference type="Proteomes" id="UP000494040"/>
    </source>
</evidence>
<dbReference type="SMART" id="SM00408">
    <property type="entry name" value="IGc2"/>
    <property type="match status" value="4"/>
</dbReference>
<keyword evidence="10" id="KW-0325">Glycoprotein</keyword>
<feature type="domain" description="Ig-like" evidence="19">
    <location>
        <begin position="308"/>
        <end position="394"/>
    </location>
</feature>
<keyword evidence="8 17" id="KW-0472">Membrane</keyword>
<feature type="transmembrane region" description="Helical" evidence="17">
    <location>
        <begin position="687"/>
        <end position="712"/>
    </location>
</feature>
<feature type="domain" description="Fibronectin type-III" evidence="20">
    <location>
        <begin position="458"/>
        <end position="559"/>
    </location>
</feature>
<protein>
    <recommendedName>
        <fullName evidence="15">Interference hedgehog</fullName>
    </recommendedName>
</protein>
<keyword evidence="22" id="KW-1185">Reference proteome</keyword>
<evidence type="ECO:0000256" key="3">
    <source>
        <dbReference type="ARBA" id="ARBA00022692"/>
    </source>
</evidence>
<dbReference type="Gene3D" id="2.60.40.10">
    <property type="entry name" value="Immunoglobulins"/>
    <property type="match status" value="6"/>
</dbReference>
<dbReference type="GO" id="GO:0098609">
    <property type="term" value="P:cell-cell adhesion"/>
    <property type="evidence" value="ECO:0007669"/>
    <property type="project" value="TreeGrafter"/>
</dbReference>
<evidence type="ECO:0000256" key="8">
    <source>
        <dbReference type="ARBA" id="ARBA00023136"/>
    </source>
</evidence>
<feature type="domain" description="Ig-like" evidence="19">
    <location>
        <begin position="119"/>
        <end position="206"/>
    </location>
</feature>
<evidence type="ECO:0000256" key="1">
    <source>
        <dbReference type="ARBA" id="ARBA00004479"/>
    </source>
</evidence>
<dbReference type="GO" id="GO:0005886">
    <property type="term" value="C:plasma membrane"/>
    <property type="evidence" value="ECO:0007669"/>
    <property type="project" value="TreeGrafter"/>
</dbReference>
<feature type="domain" description="Fibronectin type-III" evidence="20">
    <location>
        <begin position="565"/>
        <end position="659"/>
    </location>
</feature>
<evidence type="ECO:0000313" key="21">
    <source>
        <dbReference type="EnsemblMetazoa" id="XP_014257267.1"/>
    </source>
</evidence>
<dbReference type="CDD" id="cd00063">
    <property type="entry name" value="FN3"/>
    <property type="match status" value="2"/>
</dbReference>
<keyword evidence="3 17" id="KW-0812">Transmembrane</keyword>
<feature type="chain" id="PRO_5035269241" description="Interference hedgehog" evidence="18">
    <location>
        <begin position="23"/>
        <end position="835"/>
    </location>
</feature>
<feature type="domain" description="Ig-like" evidence="19">
    <location>
        <begin position="218"/>
        <end position="303"/>
    </location>
</feature>
<dbReference type="RefSeq" id="XP_014257267.1">
    <property type="nucleotide sequence ID" value="XM_014401781.2"/>
</dbReference>
<dbReference type="GO" id="GO:0007411">
    <property type="term" value="P:axon guidance"/>
    <property type="evidence" value="ECO:0007669"/>
    <property type="project" value="TreeGrafter"/>
</dbReference>
<proteinExistence type="inferred from homology"/>
<keyword evidence="6" id="KW-0654">Proteoglycan</keyword>
<dbReference type="OMA" id="KQTSDMC"/>
<dbReference type="GO" id="GO:0030424">
    <property type="term" value="C:axon"/>
    <property type="evidence" value="ECO:0007669"/>
    <property type="project" value="TreeGrafter"/>
</dbReference>
<reference evidence="21" key="1">
    <citation type="submission" date="2022-01" db="UniProtKB">
        <authorList>
            <consortium name="EnsemblMetazoa"/>
        </authorList>
    </citation>
    <scope>IDENTIFICATION</scope>
</reference>
<evidence type="ECO:0000256" key="10">
    <source>
        <dbReference type="ARBA" id="ARBA00023180"/>
    </source>
</evidence>
<evidence type="ECO:0000256" key="7">
    <source>
        <dbReference type="ARBA" id="ARBA00022989"/>
    </source>
</evidence>
<dbReference type="PANTHER" id="PTHR44170">
    <property type="entry name" value="PROTEIN SIDEKICK"/>
    <property type="match status" value="1"/>
</dbReference>
<evidence type="ECO:0000256" key="14">
    <source>
        <dbReference type="ARBA" id="ARBA00038530"/>
    </source>
</evidence>
<name>A0A8I6SCB2_CIMLE</name>
<keyword evidence="11" id="KW-0393">Immunoglobulin domain</keyword>
<evidence type="ECO:0000256" key="17">
    <source>
        <dbReference type="SAM" id="Phobius"/>
    </source>
</evidence>
<dbReference type="Proteomes" id="UP000494040">
    <property type="component" value="Unassembled WGS sequence"/>
</dbReference>
<dbReference type="SUPFAM" id="SSF49265">
    <property type="entry name" value="Fibronectin type III"/>
    <property type="match status" value="1"/>
</dbReference>
<comment type="subunit">
    <text evidence="14">Homodimer. Heterotetramer; 2 iHog chains bind 2 hh chains when facilitated by heparin, heparin is required to promote high-affinity interactions between hh and iHog.</text>
</comment>
<comment type="similarity">
    <text evidence="13">Belongs to the immunoglobulin superfamily. IHOG family.</text>
</comment>
<dbReference type="PROSITE" id="PS50853">
    <property type="entry name" value="FN3"/>
    <property type="match status" value="2"/>
</dbReference>
<dbReference type="Pfam" id="PF00041">
    <property type="entry name" value="fn3"/>
    <property type="match status" value="2"/>
</dbReference>
<accession>A0A8I6SCB2</accession>
<dbReference type="PROSITE" id="PS50835">
    <property type="entry name" value="IG_LIKE"/>
    <property type="match status" value="4"/>
</dbReference>
<evidence type="ECO:0000259" key="20">
    <source>
        <dbReference type="PROSITE" id="PS50853"/>
    </source>
</evidence>
<dbReference type="InterPro" id="IPR003599">
    <property type="entry name" value="Ig_sub"/>
</dbReference>
<evidence type="ECO:0000259" key="19">
    <source>
        <dbReference type="PROSITE" id="PS50835"/>
    </source>
</evidence>
<keyword evidence="2" id="KW-0358">Heparin-binding</keyword>
<feature type="signal peptide" evidence="18">
    <location>
        <begin position="1"/>
        <end position="22"/>
    </location>
</feature>
<dbReference type="InterPro" id="IPR036116">
    <property type="entry name" value="FN3_sf"/>
</dbReference>
<keyword evidence="7 17" id="KW-1133">Transmembrane helix</keyword>
<evidence type="ECO:0000256" key="13">
    <source>
        <dbReference type="ARBA" id="ARBA00038144"/>
    </source>
</evidence>
<evidence type="ECO:0000256" key="2">
    <source>
        <dbReference type="ARBA" id="ARBA00022674"/>
    </source>
</evidence>
<feature type="compositionally biased region" description="Basic residues" evidence="16">
    <location>
        <begin position="434"/>
        <end position="453"/>
    </location>
</feature>
<dbReference type="GO" id="GO:0008201">
    <property type="term" value="F:heparin binding"/>
    <property type="evidence" value="ECO:0007669"/>
    <property type="project" value="UniProtKB-KW"/>
</dbReference>
<dbReference type="InterPro" id="IPR007110">
    <property type="entry name" value="Ig-like_dom"/>
</dbReference>
<keyword evidence="5" id="KW-0677">Repeat</keyword>
<dbReference type="GeneID" id="106671030"/>
<feature type="region of interest" description="Disordered" evidence="16">
    <location>
        <begin position="421"/>
        <end position="453"/>
    </location>
</feature>
<dbReference type="AlphaFoldDB" id="A0A8I6SCB2"/>